<organism evidence="2 3">
    <name type="scientific">Ranitomeya imitator</name>
    <name type="common">mimic poison frog</name>
    <dbReference type="NCBI Taxonomy" id="111125"/>
    <lineage>
        <taxon>Eukaryota</taxon>
        <taxon>Metazoa</taxon>
        <taxon>Chordata</taxon>
        <taxon>Craniata</taxon>
        <taxon>Vertebrata</taxon>
        <taxon>Euteleostomi</taxon>
        <taxon>Amphibia</taxon>
        <taxon>Batrachia</taxon>
        <taxon>Anura</taxon>
        <taxon>Neobatrachia</taxon>
        <taxon>Hyloidea</taxon>
        <taxon>Dendrobatidae</taxon>
        <taxon>Dendrobatinae</taxon>
        <taxon>Ranitomeya</taxon>
    </lineage>
</organism>
<gene>
    <name evidence="2" type="ORF">RIMI_LOCUS14307428</name>
</gene>
<keyword evidence="1" id="KW-0472">Membrane</keyword>
<keyword evidence="1" id="KW-0812">Transmembrane</keyword>
<keyword evidence="1" id="KW-1133">Transmembrane helix</keyword>
<evidence type="ECO:0000313" key="3">
    <source>
        <dbReference type="Proteomes" id="UP001176940"/>
    </source>
</evidence>
<evidence type="ECO:0000313" key="2">
    <source>
        <dbReference type="EMBL" id="CAJ0953438.1"/>
    </source>
</evidence>
<dbReference type="EMBL" id="CAUEEQ010036675">
    <property type="protein sequence ID" value="CAJ0953438.1"/>
    <property type="molecule type" value="Genomic_DNA"/>
</dbReference>
<comment type="caution">
    <text evidence="2">The sequence shown here is derived from an EMBL/GenBank/DDBJ whole genome shotgun (WGS) entry which is preliminary data.</text>
</comment>
<keyword evidence="3" id="KW-1185">Reference proteome</keyword>
<dbReference type="InterPro" id="IPR038778">
    <property type="entry name" value="Mtln"/>
</dbReference>
<sequence>MAEVSERGLYVAVLLSFAAGVLVGWQANRQRRKYLDWRRKRLHDKLVETQKRLDLSYYEQEHLCRRLTTGRGAAKLCYNGEVVDKAVESVVRAHFGGVSVMEIEESEVWLTNSTALVVEDSFISQILRHSNKTRGKLEEKITEDLLGDAIILLHMNPFYLLTFVKNKIVINSIITGSVPQDWRVANVVPIFKKRTKTELGNYRPVSLTSTVGKILEGILRDDILEYLKRNNLMTQYQHGFTRDRSCQTNLISFYEEGAYRVEFQYLQMTLNSAG</sequence>
<dbReference type="Pfam" id="PF22002">
    <property type="entry name" value="MTLN"/>
    <property type="match status" value="1"/>
</dbReference>
<protein>
    <recommendedName>
        <fullName evidence="4">Reverse transcriptase domain-containing protein</fullName>
    </recommendedName>
</protein>
<dbReference type="Proteomes" id="UP001176940">
    <property type="component" value="Unassembled WGS sequence"/>
</dbReference>
<proteinExistence type="predicted"/>
<dbReference type="PANTHER" id="PTHR37154">
    <property type="entry name" value="MITOREGULIN"/>
    <property type="match status" value="1"/>
</dbReference>
<evidence type="ECO:0008006" key="4">
    <source>
        <dbReference type="Google" id="ProtNLM"/>
    </source>
</evidence>
<feature type="transmembrane region" description="Helical" evidence="1">
    <location>
        <begin position="7"/>
        <end position="25"/>
    </location>
</feature>
<accession>A0ABN9LXG7</accession>
<name>A0ABN9LXG7_9NEOB</name>
<evidence type="ECO:0000256" key="1">
    <source>
        <dbReference type="SAM" id="Phobius"/>
    </source>
</evidence>
<dbReference type="PANTHER" id="PTHR37154:SF1">
    <property type="entry name" value="MITOREGULIN"/>
    <property type="match status" value="1"/>
</dbReference>
<reference evidence="2" key="1">
    <citation type="submission" date="2023-07" db="EMBL/GenBank/DDBJ databases">
        <authorList>
            <person name="Stuckert A."/>
        </authorList>
    </citation>
    <scope>NUCLEOTIDE SEQUENCE</scope>
</reference>